<dbReference type="OrthoDB" id="7352393at2"/>
<reference evidence="2" key="1">
    <citation type="submission" date="2017-06" db="EMBL/GenBank/DDBJ databases">
        <authorList>
            <person name="Varghese N."/>
            <person name="Submissions S."/>
        </authorList>
    </citation>
    <scope>NUCLEOTIDE SEQUENCE [LARGE SCALE GENOMIC DNA]</scope>
    <source>
        <strain evidence="2">DSM 22348</strain>
    </source>
</reference>
<gene>
    <name evidence="1" type="ORF">SAMN05444352_13012</name>
</gene>
<protein>
    <submittedName>
        <fullName evidence="1">Uncharacterized protein</fullName>
    </submittedName>
</protein>
<dbReference type="RefSeq" id="WP_042127318.1">
    <property type="nucleotide sequence ID" value="NZ_FZOL01000030.1"/>
</dbReference>
<name>A0A239KXU8_9PSED</name>
<proteinExistence type="predicted"/>
<accession>A0A239KXU8</accession>
<organism evidence="1 2">
    <name type="scientific">Pseudomonas japonica</name>
    <dbReference type="NCBI Taxonomy" id="256466"/>
    <lineage>
        <taxon>Bacteria</taxon>
        <taxon>Pseudomonadati</taxon>
        <taxon>Pseudomonadota</taxon>
        <taxon>Gammaproteobacteria</taxon>
        <taxon>Pseudomonadales</taxon>
        <taxon>Pseudomonadaceae</taxon>
        <taxon>Pseudomonas</taxon>
    </lineage>
</organism>
<dbReference type="Proteomes" id="UP000198407">
    <property type="component" value="Unassembled WGS sequence"/>
</dbReference>
<dbReference type="EMBL" id="FZOL01000030">
    <property type="protein sequence ID" value="SNT22875.1"/>
    <property type="molecule type" value="Genomic_DNA"/>
</dbReference>
<evidence type="ECO:0000313" key="2">
    <source>
        <dbReference type="Proteomes" id="UP000198407"/>
    </source>
</evidence>
<evidence type="ECO:0000313" key="1">
    <source>
        <dbReference type="EMBL" id="SNT22875.1"/>
    </source>
</evidence>
<dbReference type="AlphaFoldDB" id="A0A239KXU8"/>
<keyword evidence="2" id="KW-1185">Reference proteome</keyword>
<sequence length="147" mass="15523">MTASNIQQFDEFAGQVLGALYEKFPVPRGLKISEFVIDGFSMNDHLGIEVPNEIGRFFVASVDWLADAGYLKFQAKIQNVGYLDAILTAKGLEALKATPASLTTGPSLGDQLVDATKSGTKSILGSLAGEVLSVGSRLVTSHFGLSG</sequence>